<evidence type="ECO:0000313" key="9">
    <source>
        <dbReference type="Proteomes" id="UP001187734"/>
    </source>
</evidence>
<sequence length="225" mass="25065">MAESVRLIEQLQGIVNAEEGGQVARFLHDAKRFVLSYRWIIDTAPLQIYASAIVFAPTQSIVRQTFEQHLPDWVSLLPKVDLNWNAVLQTLEGHTSLVNSVVFSSDGTLIASGSWDRTIKIWNVATGINIESFYTSQFTEVMSFIDDDMALVTNIGRFDLKARNVGIAQKYKHEAKLKISVAQGEVDGQSGFGVSHDKSWITAGGPDGRKVLWLLPDFRPDVSRT</sequence>
<organism evidence="8 9">
    <name type="scientific">Fusarium torulosum</name>
    <dbReference type="NCBI Taxonomy" id="33205"/>
    <lineage>
        <taxon>Eukaryota</taxon>
        <taxon>Fungi</taxon>
        <taxon>Dikarya</taxon>
        <taxon>Ascomycota</taxon>
        <taxon>Pezizomycotina</taxon>
        <taxon>Sordariomycetes</taxon>
        <taxon>Hypocreomycetidae</taxon>
        <taxon>Hypocreales</taxon>
        <taxon>Nectriaceae</taxon>
        <taxon>Fusarium</taxon>
    </lineage>
</organism>
<reference evidence="8" key="1">
    <citation type="submission" date="2018-03" db="EMBL/GenBank/DDBJ databases">
        <authorList>
            <person name="Guldener U."/>
        </authorList>
    </citation>
    <scope>NUCLEOTIDE SEQUENCE</scope>
</reference>
<dbReference type="GO" id="GO:1990234">
    <property type="term" value="C:transferase complex"/>
    <property type="evidence" value="ECO:0007669"/>
    <property type="project" value="UniProtKB-ARBA"/>
</dbReference>
<keyword evidence="1 7" id="KW-0853">WD repeat</keyword>
<protein>
    <recommendedName>
        <fullName evidence="5">Mitochondrial division protein 1</fullName>
    </recommendedName>
</protein>
<dbReference type="PANTHER" id="PTHR22847">
    <property type="entry name" value="WD40 REPEAT PROTEIN"/>
    <property type="match status" value="1"/>
</dbReference>
<evidence type="ECO:0000313" key="8">
    <source>
        <dbReference type="EMBL" id="SPJ87080.1"/>
    </source>
</evidence>
<dbReference type="InterPro" id="IPR015943">
    <property type="entry name" value="WD40/YVTN_repeat-like_dom_sf"/>
</dbReference>
<evidence type="ECO:0000256" key="6">
    <source>
        <dbReference type="ARBA" id="ARBA00043913"/>
    </source>
</evidence>
<dbReference type="Proteomes" id="UP001187734">
    <property type="component" value="Unassembled WGS sequence"/>
</dbReference>
<dbReference type="EMBL" id="ONZP01000552">
    <property type="protein sequence ID" value="SPJ87080.1"/>
    <property type="molecule type" value="Genomic_DNA"/>
</dbReference>
<dbReference type="InterPro" id="IPR001680">
    <property type="entry name" value="WD40_rpt"/>
</dbReference>
<feature type="repeat" description="WD" evidence="7">
    <location>
        <begin position="91"/>
        <end position="132"/>
    </location>
</feature>
<dbReference type="PROSITE" id="PS50294">
    <property type="entry name" value="WD_REPEATS_REGION"/>
    <property type="match status" value="1"/>
</dbReference>
<dbReference type="Gene3D" id="2.130.10.10">
    <property type="entry name" value="YVTN repeat-like/Quinoprotein amine dehydrogenase"/>
    <property type="match status" value="1"/>
</dbReference>
<keyword evidence="2" id="KW-0677">Repeat</keyword>
<evidence type="ECO:0000256" key="4">
    <source>
        <dbReference type="ARBA" id="ARBA00038415"/>
    </source>
</evidence>
<proteinExistence type="inferred from homology"/>
<accession>A0AAE8SNI3</accession>
<evidence type="ECO:0000256" key="2">
    <source>
        <dbReference type="ARBA" id="ARBA00022737"/>
    </source>
</evidence>
<comment type="similarity">
    <text evidence="4">Belongs to the WD repeat MDV1/CAF4 family.</text>
</comment>
<dbReference type="AlphaFoldDB" id="A0AAE8SNI3"/>
<dbReference type="PROSITE" id="PS00678">
    <property type="entry name" value="WD_REPEATS_1"/>
    <property type="match status" value="1"/>
</dbReference>
<comment type="caution">
    <text evidence="8">The sequence shown here is derived from an EMBL/GenBank/DDBJ whole genome shotgun (WGS) entry which is preliminary data.</text>
</comment>
<dbReference type="GO" id="GO:0005634">
    <property type="term" value="C:nucleus"/>
    <property type="evidence" value="ECO:0007669"/>
    <property type="project" value="TreeGrafter"/>
</dbReference>
<dbReference type="SMART" id="SM00320">
    <property type="entry name" value="WD40"/>
    <property type="match status" value="1"/>
</dbReference>
<dbReference type="SUPFAM" id="SSF50993">
    <property type="entry name" value="Peptidase/esterase 'gauge' domain"/>
    <property type="match status" value="1"/>
</dbReference>
<evidence type="ECO:0000256" key="5">
    <source>
        <dbReference type="ARBA" id="ARBA00039789"/>
    </source>
</evidence>
<evidence type="ECO:0000256" key="3">
    <source>
        <dbReference type="ARBA" id="ARBA00023054"/>
    </source>
</evidence>
<dbReference type="Pfam" id="PF00400">
    <property type="entry name" value="WD40"/>
    <property type="match status" value="1"/>
</dbReference>
<evidence type="ECO:0000256" key="1">
    <source>
        <dbReference type="ARBA" id="ARBA00022574"/>
    </source>
</evidence>
<dbReference type="InterPro" id="IPR019775">
    <property type="entry name" value="WD40_repeat_CS"/>
</dbReference>
<gene>
    <name evidence="8" type="ORF">FTOL_12105</name>
</gene>
<dbReference type="PANTHER" id="PTHR22847:SF637">
    <property type="entry name" value="WD REPEAT DOMAIN 5B"/>
    <property type="match status" value="1"/>
</dbReference>
<dbReference type="PROSITE" id="PS50082">
    <property type="entry name" value="WD_REPEATS_2"/>
    <property type="match status" value="1"/>
</dbReference>
<name>A0AAE8SNI3_9HYPO</name>
<comment type="function">
    <text evidence="6">Involved in mitochondrial fission. Acts as an adapter protein required to form mitochondrial fission complexes. Formation of these complexes is required to promote constriction and fission of the mitochondrial compartment at a late step in mitochondrial division.</text>
</comment>
<keyword evidence="9" id="KW-1185">Reference proteome</keyword>
<evidence type="ECO:0000256" key="7">
    <source>
        <dbReference type="PROSITE-ProRule" id="PRU00221"/>
    </source>
</evidence>
<keyword evidence="3" id="KW-0175">Coiled coil</keyword>